<feature type="compositionally biased region" description="Polar residues" evidence="1">
    <location>
        <begin position="64"/>
        <end position="73"/>
    </location>
</feature>
<dbReference type="Proteomes" id="UP000278143">
    <property type="component" value="Unassembled WGS sequence"/>
</dbReference>
<dbReference type="OrthoDB" id="427368at2759"/>
<dbReference type="InterPro" id="IPR040108">
    <property type="entry name" value="Laa1/Sip1/HEATR5"/>
</dbReference>
<sequence>MSTDHLVIVAVQQALELCSMLYLPAAYDAACTIANYHRMPALAERMLLLKETVEERDAMAHNALQPSSNATDTSMSHRASSSSSSSAIPASHASTGGGGSGGISSNLMHLIKQEEEENAARVNTSPPAKELHLATGLDAVYASSMRRIVYPYYRMAWPHISRALGMLLGGQVDMAVDAFEDDVHVASLYGLCLWEMADEANERAVIVSCMQMVHGLLERQRHNNTTTEPFEALHAELVAVLYRASRAFPALHSSCQLCRWLIEHGSDALSVSLIKILAAMSQPTPSMTDLLEHTVLVAGQLPSLLTMMKQHLARIVPLVDGSSQTTSVLFRASAVFLRERIHAATKMAGEHGMTILTLSVASLSYLLDVPSMQEELRQVYHTVLGRGTEEKRLRGADCLAVTQLDVAVLEALRTMTVLVLDPAMASKANPLSILLVTALPWLDYIDVSVRHAVAEWLLALAAEQATAFRQALANLPAEQAGQLETALRQFAVERQAATTATSQSVPSKIELKSAFTF</sequence>
<feature type="compositionally biased region" description="Low complexity" evidence="1">
    <location>
        <begin position="74"/>
        <end position="94"/>
    </location>
</feature>
<accession>A0A4P9YVK3</accession>
<dbReference type="PANTHER" id="PTHR21663">
    <property type="entry name" value="HYPOTHETICAL HEAT DOMAIN-CONTAINING"/>
    <property type="match status" value="1"/>
</dbReference>
<dbReference type="GO" id="GO:0030139">
    <property type="term" value="C:endocytic vesicle"/>
    <property type="evidence" value="ECO:0007669"/>
    <property type="project" value="TreeGrafter"/>
</dbReference>
<dbReference type="EMBL" id="KZ990469">
    <property type="protein sequence ID" value="RKP24066.1"/>
    <property type="molecule type" value="Genomic_DNA"/>
</dbReference>
<gene>
    <name evidence="2" type="ORF">SYNPS1DRAFT_30165</name>
</gene>
<keyword evidence="3" id="KW-1185">Reference proteome</keyword>
<protein>
    <recommendedName>
        <fullName evidence="4">Armadillo-type protein</fullName>
    </recommendedName>
</protein>
<reference evidence="3" key="1">
    <citation type="journal article" date="2018" name="Nat. Microbiol.">
        <title>Leveraging single-cell genomics to expand the fungal tree of life.</title>
        <authorList>
            <person name="Ahrendt S.R."/>
            <person name="Quandt C.A."/>
            <person name="Ciobanu D."/>
            <person name="Clum A."/>
            <person name="Salamov A."/>
            <person name="Andreopoulos B."/>
            <person name="Cheng J.F."/>
            <person name="Woyke T."/>
            <person name="Pelin A."/>
            <person name="Henrissat B."/>
            <person name="Reynolds N.K."/>
            <person name="Benny G.L."/>
            <person name="Smith M.E."/>
            <person name="James T.Y."/>
            <person name="Grigoriev I.V."/>
        </authorList>
    </citation>
    <scope>NUCLEOTIDE SEQUENCE [LARGE SCALE GENOMIC DNA]</scope>
    <source>
        <strain evidence="3">Benny S71-1</strain>
    </source>
</reference>
<evidence type="ECO:0000256" key="1">
    <source>
        <dbReference type="SAM" id="MobiDB-lite"/>
    </source>
</evidence>
<feature type="region of interest" description="Disordered" evidence="1">
    <location>
        <begin position="62"/>
        <end position="100"/>
    </location>
</feature>
<dbReference type="GO" id="GO:0042147">
    <property type="term" value="P:retrograde transport, endosome to Golgi"/>
    <property type="evidence" value="ECO:0007669"/>
    <property type="project" value="TreeGrafter"/>
</dbReference>
<evidence type="ECO:0000313" key="2">
    <source>
        <dbReference type="EMBL" id="RKP24066.1"/>
    </source>
</evidence>
<evidence type="ECO:0008006" key="4">
    <source>
        <dbReference type="Google" id="ProtNLM"/>
    </source>
</evidence>
<dbReference type="AlphaFoldDB" id="A0A4P9YVK3"/>
<dbReference type="GO" id="GO:0006897">
    <property type="term" value="P:endocytosis"/>
    <property type="evidence" value="ECO:0007669"/>
    <property type="project" value="TreeGrafter"/>
</dbReference>
<dbReference type="GO" id="GO:0005829">
    <property type="term" value="C:cytosol"/>
    <property type="evidence" value="ECO:0007669"/>
    <property type="project" value="GOC"/>
</dbReference>
<evidence type="ECO:0000313" key="3">
    <source>
        <dbReference type="Proteomes" id="UP000278143"/>
    </source>
</evidence>
<dbReference type="GO" id="GO:0005794">
    <property type="term" value="C:Golgi apparatus"/>
    <property type="evidence" value="ECO:0007669"/>
    <property type="project" value="TreeGrafter"/>
</dbReference>
<dbReference type="PANTHER" id="PTHR21663:SF0">
    <property type="entry name" value="HEAT REPEAT-CONTAINING PROTEIN 5B"/>
    <property type="match status" value="1"/>
</dbReference>
<name>A0A4P9YVK3_9FUNG</name>
<dbReference type="GO" id="GO:0016020">
    <property type="term" value="C:membrane"/>
    <property type="evidence" value="ECO:0007669"/>
    <property type="project" value="TreeGrafter"/>
</dbReference>
<dbReference type="GO" id="GO:0008104">
    <property type="term" value="P:intracellular protein localization"/>
    <property type="evidence" value="ECO:0007669"/>
    <property type="project" value="TreeGrafter"/>
</dbReference>
<proteinExistence type="predicted"/>
<organism evidence="2 3">
    <name type="scientific">Syncephalis pseudoplumigaleata</name>
    <dbReference type="NCBI Taxonomy" id="1712513"/>
    <lineage>
        <taxon>Eukaryota</taxon>
        <taxon>Fungi</taxon>
        <taxon>Fungi incertae sedis</taxon>
        <taxon>Zoopagomycota</taxon>
        <taxon>Zoopagomycotina</taxon>
        <taxon>Zoopagomycetes</taxon>
        <taxon>Zoopagales</taxon>
        <taxon>Piptocephalidaceae</taxon>
        <taxon>Syncephalis</taxon>
    </lineage>
</organism>